<dbReference type="KEGG" id="flh:EJ997_12000"/>
<dbReference type="Pfam" id="PF01370">
    <property type="entry name" value="Epimerase"/>
    <property type="match status" value="1"/>
</dbReference>
<sequence length="304" mass="33431">MCGSRDKRHAPEGTRFIRWDREDPMPEELATISPDVVVDVSSKPGHVREAVGAFPDSRWIYLSAISTYADFSTLGGSPANTPLLKPAGNPDEVVMENYGACKVACENAVAEISDRVIIRPGLISGPGDQSNRFTHWPTRLAQASADRKPYLAPTPPTDLVQWVDVRDLAKWIIDLAQNSVTGTFDAVGQAAERGEFLVALTQLFDPAPEPLWVGPEDLAENEIRPWAGPRSLPMWIPDQSMVGMMARDHEPAAEAGLKTRSLRETAKDTLDWYLNHGTPLGLSREDELVVVENVFAARELASHQ</sequence>
<evidence type="ECO:0000259" key="1">
    <source>
        <dbReference type="Pfam" id="PF01370"/>
    </source>
</evidence>
<name>A0A3S9PZY9_9ACTO</name>
<dbReference type="EMBL" id="CP034593">
    <property type="protein sequence ID" value="AZQ77953.1"/>
    <property type="molecule type" value="Genomic_DNA"/>
</dbReference>
<dbReference type="RefSeq" id="WP_126704755.1">
    <property type="nucleotide sequence ID" value="NZ_CP034593.1"/>
</dbReference>
<reference evidence="2 3" key="1">
    <citation type="submission" date="2018-12" db="EMBL/GenBank/DDBJ databases">
        <title>Complete genome sequence of Flaviflexus sp. H23T48.</title>
        <authorList>
            <person name="Bae J.-W."/>
            <person name="Lee J.-Y."/>
        </authorList>
    </citation>
    <scope>NUCLEOTIDE SEQUENCE [LARGE SCALE GENOMIC DNA]</scope>
    <source>
        <strain evidence="2 3">H23T48</strain>
    </source>
</reference>
<protein>
    <submittedName>
        <fullName evidence="2">Epimerase</fullName>
    </submittedName>
</protein>
<gene>
    <name evidence="2" type="ORF">EJ997_12000</name>
</gene>
<dbReference type="OrthoDB" id="7941246at2"/>
<organism evidence="2 3">
    <name type="scientific">Flaviflexus ciconiae</name>
    <dbReference type="NCBI Taxonomy" id="2496867"/>
    <lineage>
        <taxon>Bacteria</taxon>
        <taxon>Bacillati</taxon>
        <taxon>Actinomycetota</taxon>
        <taxon>Actinomycetes</taxon>
        <taxon>Actinomycetales</taxon>
        <taxon>Actinomycetaceae</taxon>
        <taxon>Flaviflexus</taxon>
    </lineage>
</organism>
<evidence type="ECO:0000313" key="3">
    <source>
        <dbReference type="Proteomes" id="UP000280344"/>
    </source>
</evidence>
<dbReference type="InterPro" id="IPR001509">
    <property type="entry name" value="Epimerase_deHydtase"/>
</dbReference>
<dbReference type="InterPro" id="IPR036291">
    <property type="entry name" value="NAD(P)-bd_dom_sf"/>
</dbReference>
<dbReference type="AlphaFoldDB" id="A0A3S9PZY9"/>
<proteinExistence type="predicted"/>
<accession>A0A3S9PZY9</accession>
<dbReference type="Gene3D" id="3.40.50.720">
    <property type="entry name" value="NAD(P)-binding Rossmann-like Domain"/>
    <property type="match status" value="1"/>
</dbReference>
<keyword evidence="3" id="KW-1185">Reference proteome</keyword>
<dbReference type="Proteomes" id="UP000280344">
    <property type="component" value="Chromosome"/>
</dbReference>
<dbReference type="SUPFAM" id="SSF51735">
    <property type="entry name" value="NAD(P)-binding Rossmann-fold domains"/>
    <property type="match status" value="1"/>
</dbReference>
<evidence type="ECO:0000313" key="2">
    <source>
        <dbReference type="EMBL" id="AZQ77953.1"/>
    </source>
</evidence>
<feature type="domain" description="NAD-dependent epimerase/dehydratase" evidence="1">
    <location>
        <begin position="58"/>
        <end position="179"/>
    </location>
</feature>